<feature type="transmembrane region" description="Helical" evidence="1">
    <location>
        <begin position="6"/>
        <end position="25"/>
    </location>
</feature>
<evidence type="ECO:0000313" key="3">
    <source>
        <dbReference type="EMBL" id="QSQ12221.1"/>
    </source>
</evidence>
<evidence type="ECO:0000256" key="1">
    <source>
        <dbReference type="SAM" id="Phobius"/>
    </source>
</evidence>
<protein>
    <submittedName>
        <fullName evidence="3">DUF1266 domain-containing protein</fullName>
    </submittedName>
</protein>
<keyword evidence="1" id="KW-1133">Transmembrane helix</keyword>
<sequence>MQINTIIVAILLLGTVIYWIPKLGFYRRMLKSFQPNPKANLPPQQLFGVLLGAVNAEQVNAYPNSLETGVPWPRLQAGLNEAWDVTSPQSAAAQVEKLLSQGHRVNFDAALRQLAGVSPDQWERVAKSGNEALSNLGATLASLKEDKIEFTAEELARGTLAWDLGRAVVVTRMSHDLKFLNESQAWAFIARAAEQAQSQFSSWEQWGKSYLLGRAMWGGAEDGMLSGITAITLECQAAPAGPWTKLAWQKKGA</sequence>
<feature type="domain" description="DUF1266" evidence="2">
    <location>
        <begin position="79"/>
        <end position="248"/>
    </location>
</feature>
<reference evidence="3 4" key="1">
    <citation type="submission" date="2021-02" db="EMBL/GenBank/DDBJ databases">
        <title>De Novo genome assembly of isolated myxobacteria.</title>
        <authorList>
            <person name="Stevens D.C."/>
        </authorList>
    </citation>
    <scope>NUCLEOTIDE SEQUENCE [LARGE SCALE GENOMIC DNA]</scope>
    <source>
        <strain evidence="3 4">SCHIC003</strain>
    </source>
</reference>
<evidence type="ECO:0000313" key="4">
    <source>
        <dbReference type="Proteomes" id="UP000663090"/>
    </source>
</evidence>
<gene>
    <name evidence="3" type="ORF">JY572_28180</name>
</gene>
<evidence type="ECO:0000259" key="2">
    <source>
        <dbReference type="Pfam" id="PF06889"/>
    </source>
</evidence>
<keyword evidence="1" id="KW-0472">Membrane</keyword>
<organism evidence="3 4">
    <name type="scientific">Myxococcus landrumensis</name>
    <dbReference type="NCBI Taxonomy" id="2813577"/>
    <lineage>
        <taxon>Bacteria</taxon>
        <taxon>Pseudomonadati</taxon>
        <taxon>Myxococcota</taxon>
        <taxon>Myxococcia</taxon>
        <taxon>Myxococcales</taxon>
        <taxon>Cystobacterineae</taxon>
        <taxon>Myxococcaceae</taxon>
        <taxon>Myxococcus</taxon>
    </lineage>
</organism>
<accession>A0ABX7N0J6</accession>
<keyword evidence="4" id="KW-1185">Reference proteome</keyword>
<dbReference type="Pfam" id="PF06889">
    <property type="entry name" value="DUF1266"/>
    <property type="match status" value="1"/>
</dbReference>
<keyword evidence="1" id="KW-0812">Transmembrane</keyword>
<dbReference type="Proteomes" id="UP000663090">
    <property type="component" value="Chromosome"/>
</dbReference>
<dbReference type="RefSeq" id="WP_206713951.1">
    <property type="nucleotide sequence ID" value="NZ_CP071091.1"/>
</dbReference>
<dbReference type="InterPro" id="IPR009677">
    <property type="entry name" value="DUF1266"/>
</dbReference>
<proteinExistence type="predicted"/>
<name>A0ABX7N0J6_9BACT</name>
<dbReference type="EMBL" id="CP071091">
    <property type="protein sequence ID" value="QSQ12221.1"/>
    <property type="molecule type" value="Genomic_DNA"/>
</dbReference>